<keyword evidence="5" id="KW-0408">Iron</keyword>
<dbReference type="Pfam" id="PF01799">
    <property type="entry name" value="Fer2_2"/>
    <property type="match status" value="1"/>
</dbReference>
<evidence type="ECO:0000256" key="3">
    <source>
        <dbReference type="ARBA" id="ARBA00022723"/>
    </source>
</evidence>
<evidence type="ECO:0000313" key="8">
    <source>
        <dbReference type="EMBL" id="EOM75204.1"/>
    </source>
</evidence>
<dbReference type="InterPro" id="IPR012675">
    <property type="entry name" value="Beta-grasp_dom_sf"/>
</dbReference>
<keyword evidence="4" id="KW-0560">Oxidoreductase</keyword>
<dbReference type="InterPro" id="IPR000674">
    <property type="entry name" value="Ald_Oxase/Xan_DH_a/b"/>
</dbReference>
<dbReference type="InterPro" id="IPR016208">
    <property type="entry name" value="Ald_Oxase/xanthine_DH-like"/>
</dbReference>
<gene>
    <name evidence="8" type="ORF">Rrhod_3424</name>
</gene>
<evidence type="ECO:0000256" key="1">
    <source>
        <dbReference type="ARBA" id="ARBA00006849"/>
    </source>
</evidence>
<dbReference type="InterPro" id="IPR036856">
    <property type="entry name" value="Ald_Oxase/Xan_DH_a/b_sf"/>
</dbReference>
<dbReference type="PROSITE" id="PS00197">
    <property type="entry name" value="2FE2S_FER_1"/>
    <property type="match status" value="1"/>
</dbReference>
<dbReference type="InterPro" id="IPR036884">
    <property type="entry name" value="2Fe-2S-bd_dom_sf"/>
</dbReference>
<keyword evidence="3" id="KW-0479">Metal-binding</keyword>
<sequence>MRITVDGRDIDTAPRPGQCLRTLLRENATFAVKKGCDAGDCGACSVLLDGAPVHSCVVPAHRADGAEVTTAAGLGEPGDLHTTQQNFADATGFQCGFCTAGMVVTASALDDAQRADLPSALKGNLCRCTGYRSICDAVAGVKAVENDEPGDSFGRSVRPPAAERVVSGREPFTLDTTMPGVAHIAVLGSPVAHARIVSIDTSAAESLDGVHAVLTHRDSPDVYFSTARHENRADDPDDTLVFDTVVRFVGQRVAAVVAESVDAARRAAALITVEYDELPAVHDPDAASAPDAPRLHGDKSHESRIADPARNLVAELHGHVGDVEAGLAEARSTGAVVENTWQTARVQHVHLETHGAIGWLDDDGRLTIRSSTQVPFLVRDEIAHIFGLDRSRVRVLAARVGGGFGAKQEMLLEDLVALAVLKTGRPVQFEFTREDQFTVAPCRHPMRVKVRVGAGGDGVLTALAIDVLSDAVRTAIIRSASCSMPAASRRRCTAARTRRSTRTPSTPTISRRAPSVDTAWAR</sequence>
<evidence type="ECO:0000256" key="2">
    <source>
        <dbReference type="ARBA" id="ARBA00022505"/>
    </source>
</evidence>
<dbReference type="InterPro" id="IPR006058">
    <property type="entry name" value="2Fe2S_fd_BS"/>
</dbReference>
<dbReference type="GO" id="GO:0051537">
    <property type="term" value="F:2 iron, 2 sulfur cluster binding"/>
    <property type="evidence" value="ECO:0007669"/>
    <property type="project" value="InterPro"/>
</dbReference>
<dbReference type="Proteomes" id="UP000013525">
    <property type="component" value="Unassembled WGS sequence"/>
</dbReference>
<dbReference type="Pfam" id="PF01315">
    <property type="entry name" value="Ald_Xan_dh_C"/>
    <property type="match status" value="1"/>
</dbReference>
<keyword evidence="9" id="KW-1185">Reference proteome</keyword>
<dbReference type="InterPro" id="IPR002888">
    <property type="entry name" value="2Fe-2S-bd"/>
</dbReference>
<dbReference type="Gene3D" id="3.10.20.30">
    <property type="match status" value="1"/>
</dbReference>
<dbReference type="SUPFAM" id="SSF54665">
    <property type="entry name" value="CO dehydrogenase molybdoprotein N-domain-like"/>
    <property type="match status" value="1"/>
</dbReference>
<dbReference type="Gene3D" id="1.10.150.120">
    <property type="entry name" value="[2Fe-2S]-binding domain"/>
    <property type="match status" value="1"/>
</dbReference>
<comment type="caution">
    <text evidence="8">The sequence shown here is derived from an EMBL/GenBank/DDBJ whole genome shotgun (WGS) entry which is preliminary data.</text>
</comment>
<name>R7WMH4_9NOCA</name>
<dbReference type="PATRIC" id="fig|1273125.3.peg.3260"/>
<dbReference type="InterPro" id="IPR036010">
    <property type="entry name" value="2Fe-2S_ferredoxin-like_sf"/>
</dbReference>
<proteinExistence type="inferred from homology"/>
<dbReference type="GO" id="GO:0005506">
    <property type="term" value="F:iron ion binding"/>
    <property type="evidence" value="ECO:0007669"/>
    <property type="project" value="InterPro"/>
</dbReference>
<dbReference type="EMBL" id="APMY01000100">
    <property type="protein sequence ID" value="EOM75204.1"/>
    <property type="molecule type" value="Genomic_DNA"/>
</dbReference>
<accession>R7WMH4</accession>
<dbReference type="SUPFAM" id="SSF56003">
    <property type="entry name" value="Molybdenum cofactor-binding domain"/>
    <property type="match status" value="1"/>
</dbReference>
<feature type="compositionally biased region" description="Low complexity" evidence="6">
    <location>
        <begin position="502"/>
        <end position="515"/>
    </location>
</feature>
<dbReference type="Pfam" id="PF00111">
    <property type="entry name" value="Fer2"/>
    <property type="match status" value="1"/>
</dbReference>
<feature type="compositionally biased region" description="Basic residues" evidence="6">
    <location>
        <begin position="488"/>
        <end position="501"/>
    </location>
</feature>
<dbReference type="eggNOG" id="COG1529">
    <property type="taxonomic scope" value="Bacteria"/>
</dbReference>
<dbReference type="SUPFAM" id="SSF54292">
    <property type="entry name" value="2Fe-2S ferredoxin-like"/>
    <property type="match status" value="1"/>
</dbReference>
<organism evidence="8 9">
    <name type="scientific">Rhodococcus rhodnii LMG 5362</name>
    <dbReference type="NCBI Taxonomy" id="1273125"/>
    <lineage>
        <taxon>Bacteria</taxon>
        <taxon>Bacillati</taxon>
        <taxon>Actinomycetota</taxon>
        <taxon>Actinomycetes</taxon>
        <taxon>Mycobacteriales</taxon>
        <taxon>Nocardiaceae</taxon>
        <taxon>Rhodococcus</taxon>
    </lineage>
</organism>
<evidence type="ECO:0000256" key="6">
    <source>
        <dbReference type="SAM" id="MobiDB-lite"/>
    </source>
</evidence>
<comment type="similarity">
    <text evidence="1">Belongs to the xanthine dehydrogenase family.</text>
</comment>
<evidence type="ECO:0000313" key="9">
    <source>
        <dbReference type="Proteomes" id="UP000013525"/>
    </source>
</evidence>
<evidence type="ECO:0000259" key="7">
    <source>
        <dbReference type="PROSITE" id="PS51085"/>
    </source>
</evidence>
<dbReference type="AlphaFoldDB" id="R7WMH4"/>
<dbReference type="eggNOG" id="COG2080">
    <property type="taxonomic scope" value="Bacteria"/>
</dbReference>
<dbReference type="Pfam" id="PF02738">
    <property type="entry name" value="MoCoBD_1"/>
    <property type="match status" value="1"/>
</dbReference>
<dbReference type="GO" id="GO:0016491">
    <property type="term" value="F:oxidoreductase activity"/>
    <property type="evidence" value="ECO:0007669"/>
    <property type="project" value="UniProtKB-KW"/>
</dbReference>
<evidence type="ECO:0000256" key="4">
    <source>
        <dbReference type="ARBA" id="ARBA00023002"/>
    </source>
</evidence>
<evidence type="ECO:0000256" key="5">
    <source>
        <dbReference type="ARBA" id="ARBA00023004"/>
    </source>
</evidence>
<dbReference type="Gene3D" id="3.90.1170.50">
    <property type="entry name" value="Aldehyde oxidase/xanthine dehydrogenase, a/b hammerhead"/>
    <property type="match status" value="1"/>
</dbReference>
<dbReference type="SUPFAM" id="SSF47741">
    <property type="entry name" value="CO dehydrogenase ISP C-domain like"/>
    <property type="match status" value="1"/>
</dbReference>
<reference evidence="8 9" key="1">
    <citation type="journal article" date="2013" name="Genome Announc.">
        <title>Draft Genome Sequence of Rhodococcus rhodnii Strain LMG5362, a Symbiont of Rhodnius prolixus (Hemiptera, Reduviidae, Triatominae), the Principle Vector of Trypanosoma cruzi.</title>
        <authorList>
            <person name="Pachebat J.A."/>
            <person name="van Keulen G."/>
            <person name="Whitten M.M."/>
            <person name="Girdwood S."/>
            <person name="Del Sol R."/>
            <person name="Dyson P.J."/>
            <person name="Facey P.D."/>
        </authorList>
    </citation>
    <scope>NUCLEOTIDE SEQUENCE [LARGE SCALE GENOMIC DNA]</scope>
    <source>
        <strain evidence="8 9">LMG 5362</strain>
    </source>
</reference>
<dbReference type="InterPro" id="IPR001041">
    <property type="entry name" value="2Fe-2S_ferredoxin-type"/>
</dbReference>
<dbReference type="PANTHER" id="PTHR11908:SF132">
    <property type="entry name" value="ALDEHYDE OXIDASE 1-RELATED"/>
    <property type="match status" value="1"/>
</dbReference>
<dbReference type="SMART" id="SM01008">
    <property type="entry name" value="Ald_Xan_dh_C"/>
    <property type="match status" value="1"/>
</dbReference>
<dbReference type="InterPro" id="IPR008274">
    <property type="entry name" value="AldOxase/xan_DH_MoCoBD1"/>
</dbReference>
<feature type="domain" description="2Fe-2S ferredoxin-type" evidence="7">
    <location>
        <begin position="1"/>
        <end position="74"/>
    </location>
</feature>
<protein>
    <submittedName>
        <fullName evidence="8">Putative uracil/thymine dehydrogenase small subunit</fullName>
    </submittedName>
</protein>
<keyword evidence="2" id="KW-0500">Molybdenum</keyword>
<dbReference type="PANTHER" id="PTHR11908">
    <property type="entry name" value="XANTHINE DEHYDROGENASE"/>
    <property type="match status" value="1"/>
</dbReference>
<dbReference type="InterPro" id="IPR037165">
    <property type="entry name" value="AldOxase/xan_DH_Mopterin-bd_sf"/>
</dbReference>
<dbReference type="PROSITE" id="PS51085">
    <property type="entry name" value="2FE2S_FER_2"/>
    <property type="match status" value="1"/>
</dbReference>
<feature type="region of interest" description="Disordered" evidence="6">
    <location>
        <begin position="488"/>
        <end position="522"/>
    </location>
</feature>
<dbReference type="Gene3D" id="3.30.365.10">
    <property type="entry name" value="Aldehyde oxidase/xanthine dehydrogenase, molybdopterin binding domain"/>
    <property type="match status" value="2"/>
</dbReference>